<keyword evidence="3" id="KW-1185">Reference proteome</keyword>
<dbReference type="Proteomes" id="UP000438699">
    <property type="component" value="Unassembled WGS sequence"/>
</dbReference>
<dbReference type="InterPro" id="IPR041419">
    <property type="entry name" value="TnsE_C"/>
</dbReference>
<dbReference type="AlphaFoldDB" id="A0A6N6N573"/>
<evidence type="ECO:0000313" key="3">
    <source>
        <dbReference type="Proteomes" id="UP000438699"/>
    </source>
</evidence>
<organism evidence="2 3">
    <name type="scientific">Pseudodesulfovibrio senegalensis</name>
    <dbReference type="NCBI Taxonomy" id="1721087"/>
    <lineage>
        <taxon>Bacteria</taxon>
        <taxon>Pseudomonadati</taxon>
        <taxon>Thermodesulfobacteriota</taxon>
        <taxon>Desulfovibrionia</taxon>
        <taxon>Desulfovibrionales</taxon>
        <taxon>Desulfovibrionaceae</taxon>
    </lineage>
</organism>
<gene>
    <name evidence="2" type="ORF">F8A88_00985</name>
</gene>
<dbReference type="EMBL" id="WAIE01000001">
    <property type="protein sequence ID" value="KAB1442881.1"/>
    <property type="molecule type" value="Genomic_DNA"/>
</dbReference>
<evidence type="ECO:0000259" key="1">
    <source>
        <dbReference type="Pfam" id="PF18623"/>
    </source>
</evidence>
<protein>
    <submittedName>
        <fullName evidence="2">Transposase</fullName>
    </submittedName>
</protein>
<reference evidence="2 3" key="1">
    <citation type="journal article" date="2017" name="Int. J. Syst. Evol. Microbiol.">
        <title>Desulfovibrio senegalensis sp. nov., a mesophilic sulfate reducer isolated from marine sediment.</title>
        <authorList>
            <person name="Thioye A."/>
            <person name="Gam Z.B.A."/>
            <person name="Mbengue M."/>
            <person name="Cayol J.L."/>
            <person name="Joseph-Bartoli M."/>
            <person name="Toure-Kane C."/>
            <person name="Labat M."/>
        </authorList>
    </citation>
    <scope>NUCLEOTIDE SEQUENCE [LARGE SCALE GENOMIC DNA]</scope>
    <source>
        <strain evidence="2 3">DSM 101509</strain>
    </source>
</reference>
<name>A0A6N6N573_9BACT</name>
<evidence type="ECO:0000313" key="2">
    <source>
        <dbReference type="EMBL" id="KAB1442881.1"/>
    </source>
</evidence>
<comment type="caution">
    <text evidence="2">The sequence shown here is derived from an EMBL/GenBank/DDBJ whole genome shotgun (WGS) entry which is preliminary data.</text>
</comment>
<feature type="domain" description="TnsE C-terminal" evidence="1">
    <location>
        <begin position="377"/>
        <end position="524"/>
    </location>
</feature>
<proteinExistence type="predicted"/>
<accession>A0A6N6N573</accession>
<dbReference type="OrthoDB" id="5448984at2"/>
<sequence>MNNFRFPQFDGDVTIAGIRHFFRYNDSSQWHVDIDTDPPQQKSHLTTSNASILARKRVLNPTRSYKEAGYPIAFTWPEPHKWRVKRIGDCPIPGYTHRPDASQFCFALIHGNLLVYLPQFELARTLFFHDSYLCNTAMESDCLDTEFYIERDSNGARILIMPSSGFSLTHFADPVYRKNLSWILLDAEAHKSYKSICTKQRQHGESRTNYRIWNFQFDPPPMQGTRLEVRGHLDRDEGCLFVYEIKAIGNLRADVPADIQMIHPDHTVTKIGEGHGTYSKTMETSETYAIHDGAAARMSLHQTLIAAPTVTIEFNKAFKVDAVPARQKTCISCDPRQEENTETISVSMEEATAGQGLRAANWNDLEDATDDTYLFANKFKCFFSMVDVLANTYDCTITTSGIRKLPKVPRCKKHLLKTDGNPRCMAVVQLETKGNTRYLLEVDTSDAGKALSTQILSVRNPSSWEADLDNLERELIRSSLRWPKDILAEICGNGRFKGITHPHSPIRNRSVLNPESIDGWAARVYRGMMRL</sequence>
<dbReference type="Pfam" id="PF18623">
    <property type="entry name" value="TnsE_C"/>
    <property type="match status" value="1"/>
</dbReference>
<dbReference type="RefSeq" id="WP_151149071.1">
    <property type="nucleotide sequence ID" value="NZ_WAIE01000001.1"/>
</dbReference>